<name>A0AAV7XTC2_9NEOP</name>
<proteinExistence type="predicted"/>
<sequence>MAVQKGAESSSSGLRWQQRQQQQQQQQQQPQRQRRRLQPHKERWPWSMTPREDARVPAPHETPKPVAVSPAHLRLIERTQDLERNNVRLQRGLDALEAAIDAVLRSLKRPSSSSSVSMLSPPPSPDSACSRSPSPPPRPPSSLPSSPAPSSSWSSPPSSPGSVCDDSASGSDGEYGYLPYPSPGPYSPL</sequence>
<evidence type="ECO:0000256" key="1">
    <source>
        <dbReference type="SAM" id="MobiDB-lite"/>
    </source>
</evidence>
<evidence type="ECO:0000313" key="2">
    <source>
        <dbReference type="EMBL" id="KAJ1527976.1"/>
    </source>
</evidence>
<keyword evidence="3" id="KW-1185">Reference proteome</keyword>
<feature type="region of interest" description="Disordered" evidence="1">
    <location>
        <begin position="107"/>
        <end position="189"/>
    </location>
</feature>
<feature type="compositionally biased region" description="Pro residues" evidence="1">
    <location>
        <begin position="133"/>
        <end position="142"/>
    </location>
</feature>
<dbReference type="Proteomes" id="UP001075354">
    <property type="component" value="Chromosome 5"/>
</dbReference>
<reference evidence="2" key="1">
    <citation type="submission" date="2022-12" db="EMBL/GenBank/DDBJ databases">
        <title>Chromosome-level genome assembly of the bean flower thrips Megalurothrips usitatus.</title>
        <authorList>
            <person name="Ma L."/>
            <person name="Liu Q."/>
            <person name="Li H."/>
            <person name="Cai W."/>
        </authorList>
    </citation>
    <scope>NUCLEOTIDE SEQUENCE</scope>
    <source>
        <strain evidence="2">Cailab_2022a</strain>
    </source>
</reference>
<feature type="compositionally biased region" description="Basic and acidic residues" evidence="1">
    <location>
        <begin position="39"/>
        <end position="55"/>
    </location>
</feature>
<organism evidence="2 3">
    <name type="scientific">Megalurothrips usitatus</name>
    <name type="common">bean blossom thrips</name>
    <dbReference type="NCBI Taxonomy" id="439358"/>
    <lineage>
        <taxon>Eukaryota</taxon>
        <taxon>Metazoa</taxon>
        <taxon>Ecdysozoa</taxon>
        <taxon>Arthropoda</taxon>
        <taxon>Hexapoda</taxon>
        <taxon>Insecta</taxon>
        <taxon>Pterygota</taxon>
        <taxon>Neoptera</taxon>
        <taxon>Paraneoptera</taxon>
        <taxon>Thysanoptera</taxon>
        <taxon>Terebrantia</taxon>
        <taxon>Thripoidea</taxon>
        <taxon>Thripidae</taxon>
        <taxon>Megalurothrips</taxon>
    </lineage>
</organism>
<feature type="compositionally biased region" description="Low complexity" evidence="1">
    <location>
        <begin position="17"/>
        <end position="31"/>
    </location>
</feature>
<feature type="compositionally biased region" description="Low complexity" evidence="1">
    <location>
        <begin position="143"/>
        <end position="162"/>
    </location>
</feature>
<feature type="compositionally biased region" description="Pro residues" evidence="1">
    <location>
        <begin position="180"/>
        <end position="189"/>
    </location>
</feature>
<accession>A0AAV7XTC2</accession>
<protein>
    <submittedName>
        <fullName evidence="2">Uncharacterized protein</fullName>
    </submittedName>
</protein>
<dbReference type="AlphaFoldDB" id="A0AAV7XTC2"/>
<feature type="region of interest" description="Disordered" evidence="1">
    <location>
        <begin position="1"/>
        <end position="72"/>
    </location>
</feature>
<comment type="caution">
    <text evidence="2">The sequence shown here is derived from an EMBL/GenBank/DDBJ whole genome shotgun (WGS) entry which is preliminary data.</text>
</comment>
<dbReference type="EMBL" id="JAPTSV010000005">
    <property type="protein sequence ID" value="KAJ1527976.1"/>
    <property type="molecule type" value="Genomic_DNA"/>
</dbReference>
<evidence type="ECO:0000313" key="3">
    <source>
        <dbReference type="Proteomes" id="UP001075354"/>
    </source>
</evidence>
<feature type="compositionally biased region" description="Low complexity" evidence="1">
    <location>
        <begin position="110"/>
        <end position="119"/>
    </location>
</feature>
<gene>
    <name evidence="2" type="ORF">ONE63_007906</name>
</gene>